<dbReference type="KEGG" id="ngr:NAEGRDRAFT_50620"/>
<feature type="compositionally biased region" description="Acidic residues" evidence="8">
    <location>
        <begin position="181"/>
        <end position="198"/>
    </location>
</feature>
<evidence type="ECO:0000256" key="4">
    <source>
        <dbReference type="ARBA" id="ARBA00022989"/>
    </source>
</evidence>
<organism evidence="12">
    <name type="scientific">Naegleria gruberi</name>
    <name type="common">Amoeba</name>
    <dbReference type="NCBI Taxonomy" id="5762"/>
    <lineage>
        <taxon>Eukaryota</taxon>
        <taxon>Discoba</taxon>
        <taxon>Heterolobosea</taxon>
        <taxon>Tetramitia</taxon>
        <taxon>Eutetramitia</taxon>
        <taxon>Vahlkampfiidae</taxon>
        <taxon>Naegleria</taxon>
    </lineage>
</organism>
<dbReference type="GO" id="GO:0001508">
    <property type="term" value="P:action potential"/>
    <property type="evidence" value="ECO:0007669"/>
    <property type="project" value="TreeGrafter"/>
</dbReference>
<dbReference type="VEuPathDB" id="AmoebaDB:NAEGRDRAFT_50620"/>
<evidence type="ECO:0000256" key="7">
    <source>
        <dbReference type="ARBA" id="ARBA00023303"/>
    </source>
</evidence>
<evidence type="ECO:0000256" key="1">
    <source>
        <dbReference type="ARBA" id="ARBA00004141"/>
    </source>
</evidence>
<dbReference type="InterPro" id="IPR013099">
    <property type="entry name" value="K_chnl_dom"/>
</dbReference>
<evidence type="ECO:0000256" key="5">
    <source>
        <dbReference type="ARBA" id="ARBA00023065"/>
    </source>
</evidence>
<feature type="region of interest" description="Disordered" evidence="8">
    <location>
        <begin position="52"/>
        <end position="79"/>
    </location>
</feature>
<dbReference type="PANTHER" id="PTHR11537:SF254">
    <property type="entry name" value="POTASSIUM VOLTAGE-GATED CHANNEL PROTEIN SHAB"/>
    <property type="match status" value="1"/>
</dbReference>
<gene>
    <name evidence="11" type="ORF">NAEGRDRAFT_50620</name>
</gene>
<feature type="region of interest" description="Disordered" evidence="8">
    <location>
        <begin position="167"/>
        <end position="203"/>
    </location>
</feature>
<keyword evidence="3 9" id="KW-0812">Transmembrane</keyword>
<protein>
    <submittedName>
        <fullName evidence="11">Predicted protein</fullName>
    </submittedName>
</protein>
<keyword evidence="7" id="KW-0407">Ion channel</keyword>
<evidence type="ECO:0000313" key="12">
    <source>
        <dbReference type="Proteomes" id="UP000006671"/>
    </source>
</evidence>
<reference evidence="11 12" key="1">
    <citation type="journal article" date="2010" name="Cell">
        <title>The genome of Naegleria gruberi illuminates early eukaryotic versatility.</title>
        <authorList>
            <person name="Fritz-Laylin L.K."/>
            <person name="Prochnik S.E."/>
            <person name="Ginger M.L."/>
            <person name="Dacks J.B."/>
            <person name="Carpenter M.L."/>
            <person name="Field M.C."/>
            <person name="Kuo A."/>
            <person name="Paredez A."/>
            <person name="Chapman J."/>
            <person name="Pham J."/>
            <person name="Shu S."/>
            <person name="Neupane R."/>
            <person name="Cipriano M."/>
            <person name="Mancuso J."/>
            <person name="Tu H."/>
            <person name="Salamov A."/>
            <person name="Lindquist E."/>
            <person name="Shapiro H."/>
            <person name="Lucas S."/>
            <person name="Grigoriev I.V."/>
            <person name="Cande W.Z."/>
            <person name="Fulton C."/>
            <person name="Rokhsar D.S."/>
            <person name="Dawson S.C."/>
        </authorList>
    </citation>
    <scope>NUCLEOTIDE SEQUENCE [LARGE SCALE GENOMIC DNA]</scope>
    <source>
        <strain evidence="11 12">NEG-M</strain>
    </source>
</reference>
<dbReference type="OrthoDB" id="415460at2759"/>
<dbReference type="GeneID" id="8851684"/>
<name>D2VLT3_NAEGR</name>
<keyword evidence="6 9" id="KW-0472">Membrane</keyword>
<keyword evidence="4 9" id="KW-1133">Transmembrane helix</keyword>
<dbReference type="Pfam" id="PF07885">
    <property type="entry name" value="Ion_trans_2"/>
    <property type="match status" value="1"/>
</dbReference>
<keyword evidence="12" id="KW-1185">Reference proteome</keyword>
<dbReference type="EMBL" id="GG738881">
    <property type="protein sequence ID" value="EFC42109.1"/>
    <property type="molecule type" value="Genomic_DNA"/>
</dbReference>
<dbReference type="GO" id="GO:0005249">
    <property type="term" value="F:voltage-gated potassium channel activity"/>
    <property type="evidence" value="ECO:0007669"/>
    <property type="project" value="InterPro"/>
</dbReference>
<dbReference type="RefSeq" id="XP_002674853.1">
    <property type="nucleotide sequence ID" value="XM_002674807.1"/>
</dbReference>
<accession>D2VLT3</accession>
<evidence type="ECO:0000313" key="11">
    <source>
        <dbReference type="EMBL" id="EFC42109.1"/>
    </source>
</evidence>
<evidence type="ECO:0000259" key="10">
    <source>
        <dbReference type="Pfam" id="PF07885"/>
    </source>
</evidence>
<feature type="region of interest" description="Disordered" evidence="8">
    <location>
        <begin position="1"/>
        <end position="31"/>
    </location>
</feature>
<feature type="compositionally biased region" description="Low complexity" evidence="8">
    <location>
        <begin position="61"/>
        <end position="77"/>
    </location>
</feature>
<keyword evidence="2" id="KW-0813">Transport</keyword>
<dbReference type="InterPro" id="IPR028325">
    <property type="entry name" value="VG_K_chnl"/>
</dbReference>
<dbReference type="InParanoid" id="D2VLT3"/>
<dbReference type="SUPFAM" id="SSF81324">
    <property type="entry name" value="Voltage-gated potassium channels"/>
    <property type="match status" value="1"/>
</dbReference>
<feature type="compositionally biased region" description="Basic and acidic residues" evidence="8">
    <location>
        <begin position="169"/>
        <end position="180"/>
    </location>
</feature>
<dbReference type="Proteomes" id="UP000006671">
    <property type="component" value="Unassembled WGS sequence"/>
</dbReference>
<feature type="domain" description="Potassium channel" evidence="10">
    <location>
        <begin position="116"/>
        <end position="146"/>
    </location>
</feature>
<evidence type="ECO:0000256" key="6">
    <source>
        <dbReference type="ARBA" id="ARBA00023136"/>
    </source>
</evidence>
<dbReference type="Gene3D" id="1.10.287.70">
    <property type="match status" value="1"/>
</dbReference>
<evidence type="ECO:0000256" key="9">
    <source>
        <dbReference type="SAM" id="Phobius"/>
    </source>
</evidence>
<comment type="subcellular location">
    <subcellularLocation>
        <location evidence="1">Membrane</location>
        <topology evidence="1">Multi-pass membrane protein</topology>
    </subcellularLocation>
</comment>
<dbReference type="GO" id="GO:0008076">
    <property type="term" value="C:voltage-gated potassium channel complex"/>
    <property type="evidence" value="ECO:0007669"/>
    <property type="project" value="InterPro"/>
</dbReference>
<dbReference type="STRING" id="5762.D2VLT3"/>
<evidence type="ECO:0000256" key="2">
    <source>
        <dbReference type="ARBA" id="ARBA00022448"/>
    </source>
</evidence>
<evidence type="ECO:0000256" key="8">
    <source>
        <dbReference type="SAM" id="MobiDB-lite"/>
    </source>
</evidence>
<proteinExistence type="predicted"/>
<keyword evidence="5" id="KW-0406">Ion transport</keyword>
<dbReference type="PANTHER" id="PTHR11537">
    <property type="entry name" value="VOLTAGE-GATED POTASSIUM CHANNEL"/>
    <property type="match status" value="1"/>
</dbReference>
<sequence length="276" mass="30871">MMNNETTSPSSSNLQGMKKSSGTLSSPNVVRYSQQDLGKLHEMTIVEMDDAEPTTAPFPNTTDKTQQQEQQDATPTPLERTSVDFDQFMETHSRLFRSRRTMAIINSIPKKHEEPTVGYGDITPVTAPGRIIAIMTILSGIMIMALPSMAIGGIYGKLLTEFDTATDPANREKQEERKEAEDDGIDLDLDESEKEEQDESKQKSWLSVDDILFGNQPQSNSFGDLGDWSKLNTKEISSVDESVLGKMVVQQELLMQACVQQMEDMKQVIQELEKNL</sequence>
<feature type="transmembrane region" description="Helical" evidence="9">
    <location>
        <begin position="131"/>
        <end position="155"/>
    </location>
</feature>
<evidence type="ECO:0000256" key="3">
    <source>
        <dbReference type="ARBA" id="ARBA00022692"/>
    </source>
</evidence>
<dbReference type="AlphaFoldDB" id="D2VLT3"/>